<sequence length="161" mass="18296">MQDNFSLKVNDEYSYSLTPKDAEELDVLALDETNFHLLKDHKSYKIKMLDSNYHQKKYAVEVNGNLYQVDISDALDQLIKELGFEVGESKKVNAVHAPMPGLIFDIMVNVGDEVTEGQSLLILEAMKMENVISSPRDGVIKEIHVSKGQAIEKKYLMIEFE</sequence>
<evidence type="ECO:0000256" key="1">
    <source>
        <dbReference type="ARBA" id="ARBA00023267"/>
    </source>
</evidence>
<organism evidence="3 4">
    <name type="scientific">Profundicola chukchiensis</name>
    <dbReference type="NCBI Taxonomy" id="2961959"/>
    <lineage>
        <taxon>Bacteria</taxon>
        <taxon>Pseudomonadati</taxon>
        <taxon>Bacteroidota</taxon>
        <taxon>Flavobacteriia</taxon>
        <taxon>Flavobacteriales</taxon>
        <taxon>Weeksellaceae</taxon>
        <taxon>Profundicola</taxon>
    </lineage>
</organism>
<reference evidence="3" key="1">
    <citation type="submission" date="2022-07" db="EMBL/GenBank/DDBJ databases">
        <title>Description and genome-wide analysis of Profundicola chukchiensis gen. nov., sp. nov., marine bacteria isolated from bottom sediments of the Chukchi Sea.</title>
        <authorList>
            <person name="Romanenko L."/>
            <person name="Otstavnykh N."/>
            <person name="Kurilenko V."/>
            <person name="Eremeev V."/>
            <person name="Velansky P."/>
            <person name="Mikhailov V."/>
            <person name="Isaeva M."/>
        </authorList>
    </citation>
    <scope>NUCLEOTIDE SEQUENCE</scope>
    <source>
        <strain evidence="3">KMM 9713</strain>
    </source>
</reference>
<dbReference type="InterPro" id="IPR000089">
    <property type="entry name" value="Biotin_lipoyl"/>
</dbReference>
<evidence type="ECO:0000313" key="3">
    <source>
        <dbReference type="EMBL" id="MDG4945147.1"/>
    </source>
</evidence>
<name>A0A9X4RVW0_9FLAO</name>
<dbReference type="Proteomes" id="UP001152599">
    <property type="component" value="Unassembled WGS sequence"/>
</dbReference>
<dbReference type="AlphaFoldDB" id="A0A9X4RVW0"/>
<dbReference type="PANTHER" id="PTHR45266:SF3">
    <property type="entry name" value="OXALOACETATE DECARBOXYLASE ALPHA CHAIN"/>
    <property type="match status" value="1"/>
</dbReference>
<dbReference type="PROSITE" id="PS00188">
    <property type="entry name" value="BIOTIN"/>
    <property type="match status" value="1"/>
</dbReference>
<dbReference type="PROSITE" id="PS50968">
    <property type="entry name" value="BIOTINYL_LIPOYL"/>
    <property type="match status" value="1"/>
</dbReference>
<dbReference type="EMBL" id="JANCMU010000001">
    <property type="protein sequence ID" value="MDG4945147.1"/>
    <property type="molecule type" value="Genomic_DNA"/>
</dbReference>
<proteinExistence type="predicted"/>
<protein>
    <submittedName>
        <fullName evidence="3">Acetyl-CoA carboxylase biotin carboxyl carrier protein subunit</fullName>
    </submittedName>
</protein>
<gene>
    <name evidence="3" type="ORF">NMK71_01865</name>
</gene>
<dbReference type="InterPro" id="IPR011053">
    <property type="entry name" value="Single_hybrid_motif"/>
</dbReference>
<dbReference type="SUPFAM" id="SSF51230">
    <property type="entry name" value="Single hybrid motif"/>
    <property type="match status" value="1"/>
</dbReference>
<dbReference type="Pfam" id="PF00364">
    <property type="entry name" value="Biotin_lipoyl"/>
    <property type="match status" value="1"/>
</dbReference>
<dbReference type="PANTHER" id="PTHR45266">
    <property type="entry name" value="OXALOACETATE DECARBOXYLASE ALPHA CHAIN"/>
    <property type="match status" value="1"/>
</dbReference>
<keyword evidence="1" id="KW-0092">Biotin</keyword>
<comment type="caution">
    <text evidence="3">The sequence shown here is derived from an EMBL/GenBank/DDBJ whole genome shotgun (WGS) entry which is preliminary data.</text>
</comment>
<dbReference type="FunFam" id="2.40.50.100:FF:000003">
    <property type="entry name" value="Acetyl-CoA carboxylase biotin carboxyl carrier protein"/>
    <property type="match status" value="1"/>
</dbReference>
<dbReference type="CDD" id="cd06850">
    <property type="entry name" value="biotinyl_domain"/>
    <property type="match status" value="1"/>
</dbReference>
<dbReference type="InterPro" id="IPR001882">
    <property type="entry name" value="Biotin_BS"/>
</dbReference>
<dbReference type="RefSeq" id="WP_304419854.1">
    <property type="nucleotide sequence ID" value="NZ_JANCMU010000001.1"/>
</dbReference>
<evidence type="ECO:0000313" key="4">
    <source>
        <dbReference type="Proteomes" id="UP001152599"/>
    </source>
</evidence>
<accession>A0A9X4RVW0</accession>
<keyword evidence="4" id="KW-1185">Reference proteome</keyword>
<dbReference type="InterPro" id="IPR050709">
    <property type="entry name" value="Biotin_Carboxyl_Carrier/Decarb"/>
</dbReference>
<dbReference type="Gene3D" id="2.40.50.100">
    <property type="match status" value="1"/>
</dbReference>
<feature type="domain" description="Lipoyl-binding" evidence="2">
    <location>
        <begin position="83"/>
        <end position="161"/>
    </location>
</feature>
<evidence type="ECO:0000259" key="2">
    <source>
        <dbReference type="PROSITE" id="PS50968"/>
    </source>
</evidence>